<dbReference type="InterPro" id="IPR005709">
    <property type="entry name" value="Ribosomal_uS4_bac-type"/>
</dbReference>
<dbReference type="Pfam" id="PF00163">
    <property type="entry name" value="Ribosomal_S4"/>
    <property type="match status" value="1"/>
</dbReference>
<evidence type="ECO:0000256" key="4">
    <source>
        <dbReference type="ARBA" id="ARBA00022980"/>
    </source>
</evidence>
<dbReference type="GO" id="GO:0003735">
    <property type="term" value="F:structural constituent of ribosome"/>
    <property type="evidence" value="ECO:0007669"/>
    <property type="project" value="InterPro"/>
</dbReference>
<feature type="domain" description="RNA-binding S4" evidence="9">
    <location>
        <begin position="99"/>
        <end position="163"/>
    </location>
</feature>
<name>A0A2M7UUA0_9BACT</name>
<gene>
    <name evidence="7" type="primary">rpsD</name>
    <name evidence="11" type="ORF">COX92_01755</name>
</gene>
<dbReference type="AlphaFoldDB" id="A0A2M7UUA0"/>
<dbReference type="InterPro" id="IPR002942">
    <property type="entry name" value="S4_RNA-bd"/>
</dbReference>
<dbReference type="NCBIfam" id="TIGR01017">
    <property type="entry name" value="rpsD_bact"/>
    <property type="match status" value="1"/>
</dbReference>
<dbReference type="PROSITE" id="PS50889">
    <property type="entry name" value="S4"/>
    <property type="match status" value="1"/>
</dbReference>
<comment type="subunit">
    <text evidence="7">Part of the 30S ribosomal subunit. Contacts protein S5. The interaction surface between S4 and S5 is involved in control of translational fidelity.</text>
</comment>
<dbReference type="PANTHER" id="PTHR11831">
    <property type="entry name" value="30S 40S RIBOSOMAL PROTEIN"/>
    <property type="match status" value="1"/>
</dbReference>
<dbReference type="PANTHER" id="PTHR11831:SF4">
    <property type="entry name" value="SMALL RIBOSOMAL SUBUNIT PROTEIN US4M"/>
    <property type="match status" value="1"/>
</dbReference>
<comment type="function">
    <text evidence="7">With S5 and S12 plays an important role in translational accuracy.</text>
</comment>
<dbReference type="Pfam" id="PF01479">
    <property type="entry name" value="S4"/>
    <property type="match status" value="1"/>
</dbReference>
<dbReference type="InterPro" id="IPR022801">
    <property type="entry name" value="Ribosomal_uS4"/>
</dbReference>
<dbReference type="CDD" id="cd00165">
    <property type="entry name" value="S4"/>
    <property type="match status" value="1"/>
</dbReference>
<dbReference type="SUPFAM" id="SSF55174">
    <property type="entry name" value="Alpha-L RNA-binding motif"/>
    <property type="match status" value="1"/>
</dbReference>
<keyword evidence="5 7" id="KW-0687">Ribonucleoprotein</keyword>
<dbReference type="GO" id="GO:0042274">
    <property type="term" value="P:ribosomal small subunit biogenesis"/>
    <property type="evidence" value="ECO:0007669"/>
    <property type="project" value="TreeGrafter"/>
</dbReference>
<dbReference type="Gene3D" id="3.10.290.10">
    <property type="entry name" value="RNA-binding S4 domain"/>
    <property type="match status" value="1"/>
</dbReference>
<dbReference type="GO" id="GO:0015935">
    <property type="term" value="C:small ribosomal subunit"/>
    <property type="evidence" value="ECO:0007669"/>
    <property type="project" value="InterPro"/>
</dbReference>
<dbReference type="InterPro" id="IPR036986">
    <property type="entry name" value="S4_RNA-bd_sf"/>
</dbReference>
<dbReference type="GO" id="GO:0006412">
    <property type="term" value="P:translation"/>
    <property type="evidence" value="ECO:0007669"/>
    <property type="project" value="UniProtKB-UniRule"/>
</dbReference>
<proteinExistence type="inferred from homology"/>
<dbReference type="PROSITE" id="PS00632">
    <property type="entry name" value="RIBOSOMAL_S4"/>
    <property type="match status" value="1"/>
</dbReference>
<evidence type="ECO:0000256" key="3">
    <source>
        <dbReference type="ARBA" id="ARBA00022884"/>
    </source>
</evidence>
<evidence type="ECO:0000313" key="11">
    <source>
        <dbReference type="EMBL" id="PIZ87179.1"/>
    </source>
</evidence>
<protein>
    <recommendedName>
        <fullName evidence="6 7">Small ribosomal subunit protein uS4</fullName>
    </recommendedName>
</protein>
<evidence type="ECO:0000256" key="5">
    <source>
        <dbReference type="ARBA" id="ARBA00023274"/>
    </source>
</evidence>
<dbReference type="Proteomes" id="UP000229166">
    <property type="component" value="Unassembled WGS sequence"/>
</dbReference>
<evidence type="ECO:0000256" key="8">
    <source>
        <dbReference type="RuleBase" id="RU003699"/>
    </source>
</evidence>
<feature type="domain" description="Small ribosomal subunit protein uS4 N-terminal" evidence="10">
    <location>
        <begin position="2"/>
        <end position="98"/>
    </location>
</feature>
<evidence type="ECO:0000259" key="9">
    <source>
        <dbReference type="SMART" id="SM00363"/>
    </source>
</evidence>
<keyword evidence="4 7" id="KW-0689">Ribosomal protein</keyword>
<dbReference type="Gene3D" id="1.10.1050.10">
    <property type="entry name" value="Ribosomal Protein S4 Delta 41, Chain A, domain 1"/>
    <property type="match status" value="1"/>
</dbReference>
<dbReference type="GO" id="GO:0019843">
    <property type="term" value="F:rRNA binding"/>
    <property type="evidence" value="ECO:0007669"/>
    <property type="project" value="UniProtKB-UniRule"/>
</dbReference>
<dbReference type="NCBIfam" id="NF003717">
    <property type="entry name" value="PRK05327.1"/>
    <property type="match status" value="1"/>
</dbReference>
<dbReference type="EMBL" id="PFOZ01000034">
    <property type="protein sequence ID" value="PIZ87179.1"/>
    <property type="molecule type" value="Genomic_DNA"/>
</dbReference>
<evidence type="ECO:0000256" key="7">
    <source>
        <dbReference type="HAMAP-Rule" id="MF_01306"/>
    </source>
</evidence>
<organism evidence="11 12">
    <name type="scientific">Candidatus Nealsonbacteria bacterium CG_4_10_14_0_2_um_filter_40_15</name>
    <dbReference type="NCBI Taxonomy" id="1974682"/>
    <lineage>
        <taxon>Bacteria</taxon>
        <taxon>Candidatus Nealsoniibacteriota</taxon>
    </lineage>
</organism>
<keyword evidence="2 7" id="KW-0699">rRNA-binding</keyword>
<dbReference type="InterPro" id="IPR001912">
    <property type="entry name" value="Ribosomal_uS4_N"/>
</dbReference>
<sequence length="209" mass="23786">MQNSKCKICRREGVKLFLRGEKCLSQKCPIIRKPYPPGPKGKRRIKSLSEYGKELKEKQRLKNWYNLKERQFKIYVKRVLDARGKVPDAAAALVQILENRLDNVIFRLGFAPSRAAARQIISHGHVLVNGKHINIPSFSVKKGDKIGVRPISAKKKIFQNLAPVLKKYKPPTWLELNAETLEGKVKGVPTLEEAAPPAEITSIFEFYSR</sequence>
<keyword evidence="3 7" id="KW-0694">RNA-binding</keyword>
<evidence type="ECO:0000256" key="1">
    <source>
        <dbReference type="ARBA" id="ARBA00007465"/>
    </source>
</evidence>
<accession>A0A2M7UUA0</accession>
<comment type="similarity">
    <text evidence="1 7 8">Belongs to the universal ribosomal protein uS4 family.</text>
</comment>
<evidence type="ECO:0000256" key="2">
    <source>
        <dbReference type="ARBA" id="ARBA00022730"/>
    </source>
</evidence>
<evidence type="ECO:0000256" key="6">
    <source>
        <dbReference type="ARBA" id="ARBA00035254"/>
    </source>
</evidence>
<comment type="function">
    <text evidence="7">One of the primary rRNA binding proteins, it binds directly to 16S rRNA where it nucleates assembly of the body of the 30S subunit.</text>
</comment>
<dbReference type="SMART" id="SM00363">
    <property type="entry name" value="S4"/>
    <property type="match status" value="1"/>
</dbReference>
<dbReference type="FunFam" id="3.10.290.10:FF:000001">
    <property type="entry name" value="30S ribosomal protein S4"/>
    <property type="match status" value="1"/>
</dbReference>
<dbReference type="InterPro" id="IPR018079">
    <property type="entry name" value="Ribosomal_uS4_CS"/>
</dbReference>
<dbReference type="HAMAP" id="MF_01306_B">
    <property type="entry name" value="Ribosomal_uS4_B"/>
    <property type="match status" value="1"/>
</dbReference>
<evidence type="ECO:0000313" key="12">
    <source>
        <dbReference type="Proteomes" id="UP000229166"/>
    </source>
</evidence>
<reference evidence="12" key="1">
    <citation type="submission" date="2017-09" db="EMBL/GenBank/DDBJ databases">
        <title>Depth-based differentiation of microbial function through sediment-hosted aquifers and enrichment of novel symbionts in the deep terrestrial subsurface.</title>
        <authorList>
            <person name="Probst A.J."/>
            <person name="Ladd B."/>
            <person name="Jarett J.K."/>
            <person name="Geller-Mcgrath D.E."/>
            <person name="Sieber C.M.K."/>
            <person name="Emerson J.B."/>
            <person name="Anantharaman K."/>
            <person name="Thomas B.C."/>
            <person name="Malmstrom R."/>
            <person name="Stieglmeier M."/>
            <person name="Klingl A."/>
            <person name="Woyke T."/>
            <person name="Ryan C.M."/>
            <person name="Banfield J.F."/>
        </authorList>
    </citation>
    <scope>NUCLEOTIDE SEQUENCE [LARGE SCALE GENOMIC DNA]</scope>
</reference>
<dbReference type="SMART" id="SM01390">
    <property type="entry name" value="Ribosomal_S4"/>
    <property type="match status" value="1"/>
</dbReference>
<comment type="caution">
    <text evidence="11">The sequence shown here is derived from an EMBL/GenBank/DDBJ whole genome shotgun (WGS) entry which is preliminary data.</text>
</comment>
<evidence type="ECO:0000259" key="10">
    <source>
        <dbReference type="SMART" id="SM01390"/>
    </source>
</evidence>